<protein>
    <submittedName>
        <fullName evidence="1">Uncharacterized protein</fullName>
    </submittedName>
</protein>
<gene>
    <name evidence="1" type="ORF">ABZ508_27015</name>
</gene>
<organism evidence="1 2">
    <name type="scientific">Streptomyces lavendulocolor</name>
    <dbReference type="NCBI Taxonomy" id="67316"/>
    <lineage>
        <taxon>Bacteria</taxon>
        <taxon>Bacillati</taxon>
        <taxon>Actinomycetota</taxon>
        <taxon>Actinomycetes</taxon>
        <taxon>Kitasatosporales</taxon>
        <taxon>Streptomycetaceae</taxon>
        <taxon>Streptomyces</taxon>
    </lineage>
</organism>
<comment type="caution">
    <text evidence="1">The sequence shown here is derived from an EMBL/GenBank/DDBJ whole genome shotgun (WGS) entry which is preliminary data.</text>
</comment>
<dbReference type="Proteomes" id="UP001550378">
    <property type="component" value="Unassembled WGS sequence"/>
</dbReference>
<proteinExistence type="predicted"/>
<name>A0ABV2WCC2_9ACTN</name>
<sequence>MEKQLQIHLFEEGTDPARIDRMTGNLRRELLQLEVDDVEALPAEEVPAGARAFGAMEIGALLVTLGQSATAVRQVAAVLHGWWSRFQEARPSMRLTMDGDVLEISEASPDQVTEAFEAFIAKHSTVGA</sequence>
<dbReference type="EMBL" id="JBEXZR010000030">
    <property type="protein sequence ID" value="MEU0711019.1"/>
    <property type="molecule type" value="Genomic_DNA"/>
</dbReference>
<evidence type="ECO:0000313" key="2">
    <source>
        <dbReference type="Proteomes" id="UP001550378"/>
    </source>
</evidence>
<dbReference type="RefSeq" id="WP_359658327.1">
    <property type="nucleotide sequence ID" value="NZ_JBEXZP010000313.1"/>
</dbReference>
<evidence type="ECO:0000313" key="1">
    <source>
        <dbReference type="EMBL" id="MEU0711019.1"/>
    </source>
</evidence>
<reference evidence="1 2" key="1">
    <citation type="submission" date="2024-06" db="EMBL/GenBank/DDBJ databases">
        <title>The Natural Products Discovery Center: Release of the First 8490 Sequenced Strains for Exploring Actinobacteria Biosynthetic Diversity.</title>
        <authorList>
            <person name="Kalkreuter E."/>
            <person name="Kautsar S.A."/>
            <person name="Yang D."/>
            <person name="Bader C.D."/>
            <person name="Teijaro C.N."/>
            <person name="Fluegel L."/>
            <person name="Davis C.M."/>
            <person name="Simpson J.R."/>
            <person name="Lauterbach L."/>
            <person name="Steele A.D."/>
            <person name="Gui C."/>
            <person name="Meng S."/>
            <person name="Li G."/>
            <person name="Viehrig K."/>
            <person name="Ye F."/>
            <person name="Su P."/>
            <person name="Kiefer A.F."/>
            <person name="Nichols A."/>
            <person name="Cepeda A.J."/>
            <person name="Yan W."/>
            <person name="Fan B."/>
            <person name="Jiang Y."/>
            <person name="Adhikari A."/>
            <person name="Zheng C.-J."/>
            <person name="Schuster L."/>
            <person name="Cowan T.M."/>
            <person name="Smanski M.J."/>
            <person name="Chevrette M.G."/>
            <person name="De Carvalho L.P.S."/>
            <person name="Shen B."/>
        </authorList>
    </citation>
    <scope>NUCLEOTIDE SEQUENCE [LARGE SCALE GENOMIC DNA]</scope>
    <source>
        <strain evidence="1 2">NPDC006337</strain>
    </source>
</reference>
<keyword evidence="2" id="KW-1185">Reference proteome</keyword>
<accession>A0ABV2WCC2</accession>